<evidence type="ECO:0000256" key="2">
    <source>
        <dbReference type="ARBA" id="ARBA00004725"/>
    </source>
</evidence>
<evidence type="ECO:0000256" key="9">
    <source>
        <dbReference type="ARBA" id="ARBA00049578"/>
    </source>
</evidence>
<comment type="caution">
    <text evidence="13">The sequence shown here is derived from an EMBL/GenBank/DDBJ whole genome shotgun (WGS) entry which is preliminary data.</text>
</comment>
<sequence>MADLTTSYLGLKLKNPFILSSSGLTSTIESLKKAEEAGASAVVLKSLFEEDMTAEVRKMGQNFDDMLHPEAYAYLQETGMLYSADKYFDLIKQAKKELSIPVIASLNCYSSEWWTDYAETVEKTGADALELNIGLMAHNFRQDPDELEDKYVEIFKHVRSKIKIPISVKIGQNFTSIPNMVYRLHNAGADAVVMFNRFYNPDIDIDTMKMKTGPRFSTEAEFPPLLRWTAIIASQFDKLEISATTGIHSWQNAVKILMAGADTVQLCSVLYRKGINYLSTLIKEVEEWMDTQEYETLSEFQGSMESDSDAKEEVYERLQYLKSIREEI</sequence>
<dbReference type="PANTHER" id="PTHR43073">
    <property type="entry name" value="DIHYDROPYRIMIDINE DEHYDROGENASE [NADP(+)]"/>
    <property type="match status" value="1"/>
</dbReference>
<evidence type="ECO:0000256" key="1">
    <source>
        <dbReference type="ARBA" id="ARBA00001917"/>
    </source>
</evidence>
<keyword evidence="5" id="KW-0665">Pyrimidine biosynthesis</keyword>
<accession>A0A841R4N7</accession>
<dbReference type="GO" id="GO:0006210">
    <property type="term" value="P:thymine catabolic process"/>
    <property type="evidence" value="ECO:0007669"/>
    <property type="project" value="TreeGrafter"/>
</dbReference>
<evidence type="ECO:0000256" key="3">
    <source>
        <dbReference type="ARBA" id="ARBA00022630"/>
    </source>
</evidence>
<evidence type="ECO:0000256" key="4">
    <source>
        <dbReference type="ARBA" id="ARBA00022643"/>
    </source>
</evidence>
<dbReference type="GO" id="GO:0004152">
    <property type="term" value="F:dihydroorotate dehydrogenase activity"/>
    <property type="evidence" value="ECO:0007669"/>
    <property type="project" value="InterPro"/>
</dbReference>
<dbReference type="NCBIfam" id="NF005741">
    <property type="entry name" value="PRK07565.1"/>
    <property type="match status" value="1"/>
</dbReference>
<dbReference type="GO" id="GO:0050661">
    <property type="term" value="F:NADP binding"/>
    <property type="evidence" value="ECO:0007669"/>
    <property type="project" value="TreeGrafter"/>
</dbReference>
<keyword evidence="14" id="KW-1185">Reference proteome</keyword>
<dbReference type="SUPFAM" id="SSF51395">
    <property type="entry name" value="FMN-linked oxidoreductases"/>
    <property type="match status" value="1"/>
</dbReference>
<evidence type="ECO:0000313" key="14">
    <source>
        <dbReference type="Proteomes" id="UP000587760"/>
    </source>
</evidence>
<evidence type="ECO:0000259" key="12">
    <source>
        <dbReference type="Pfam" id="PF01180"/>
    </source>
</evidence>
<name>A0A841R4N7_9SPIO</name>
<dbReference type="GO" id="GO:0005737">
    <property type="term" value="C:cytoplasm"/>
    <property type="evidence" value="ECO:0007669"/>
    <property type="project" value="InterPro"/>
</dbReference>
<gene>
    <name evidence="13" type="ORF">HNR50_000409</name>
</gene>
<dbReference type="PANTHER" id="PTHR43073:SF2">
    <property type="entry name" value="DIHYDROPYRIMIDINE DEHYDROGENASE [NADP(+)]"/>
    <property type="match status" value="1"/>
</dbReference>
<dbReference type="InterPro" id="IPR005720">
    <property type="entry name" value="Dihydroorotate_DH_cat"/>
</dbReference>
<dbReference type="GO" id="GO:0004159">
    <property type="term" value="F:dihydropyrimidine dehydrogenase (NAD+) activity"/>
    <property type="evidence" value="ECO:0007669"/>
    <property type="project" value="UniProtKB-EC"/>
</dbReference>
<dbReference type="AlphaFoldDB" id="A0A841R4N7"/>
<evidence type="ECO:0000256" key="5">
    <source>
        <dbReference type="ARBA" id="ARBA00022975"/>
    </source>
</evidence>
<dbReference type="PIRSF" id="PIRSF000164">
    <property type="entry name" value="DHO_oxidase"/>
    <property type="match status" value="1"/>
</dbReference>
<dbReference type="GO" id="GO:0002058">
    <property type="term" value="F:uracil binding"/>
    <property type="evidence" value="ECO:0007669"/>
    <property type="project" value="TreeGrafter"/>
</dbReference>
<dbReference type="RefSeq" id="WP_184742981.1">
    <property type="nucleotide sequence ID" value="NZ_JACHGJ010000001.1"/>
</dbReference>
<keyword evidence="4" id="KW-0288">FMN</keyword>
<dbReference type="Pfam" id="PF01180">
    <property type="entry name" value="DHO_dh"/>
    <property type="match status" value="1"/>
</dbReference>
<reference evidence="13 14" key="1">
    <citation type="submission" date="2020-08" db="EMBL/GenBank/DDBJ databases">
        <title>Genomic Encyclopedia of Type Strains, Phase IV (KMG-IV): sequencing the most valuable type-strain genomes for metagenomic binning, comparative biology and taxonomic classification.</title>
        <authorList>
            <person name="Goeker M."/>
        </authorList>
    </citation>
    <scope>NUCLEOTIDE SEQUENCE [LARGE SCALE GENOMIC DNA]</scope>
    <source>
        <strain evidence="13 14">DSM 2461</strain>
    </source>
</reference>
<evidence type="ECO:0000256" key="11">
    <source>
        <dbReference type="ARBA" id="ARBA00049728"/>
    </source>
</evidence>
<comment type="subunit">
    <text evidence="10">Heterotetramer of 2 PreA and 2 PreT subunits.</text>
</comment>
<dbReference type="GO" id="GO:0006212">
    <property type="term" value="P:uracil catabolic process"/>
    <property type="evidence" value="ECO:0007669"/>
    <property type="project" value="TreeGrafter"/>
</dbReference>
<proteinExistence type="predicted"/>
<keyword evidence="6 13" id="KW-0560">Oxidoreductase</keyword>
<dbReference type="InterPro" id="IPR012135">
    <property type="entry name" value="Dihydroorotate_DH_1_2"/>
</dbReference>
<evidence type="ECO:0000313" key="13">
    <source>
        <dbReference type="EMBL" id="MBB6478776.1"/>
    </source>
</evidence>
<organism evidence="13 14">
    <name type="scientific">Spirochaeta isovalerica</name>
    <dbReference type="NCBI Taxonomy" id="150"/>
    <lineage>
        <taxon>Bacteria</taxon>
        <taxon>Pseudomonadati</taxon>
        <taxon>Spirochaetota</taxon>
        <taxon>Spirochaetia</taxon>
        <taxon>Spirochaetales</taxon>
        <taxon>Spirochaetaceae</taxon>
        <taxon>Spirochaeta</taxon>
    </lineage>
</organism>
<feature type="domain" description="Dihydroorotate dehydrogenase catalytic" evidence="12">
    <location>
        <begin position="4"/>
        <end position="289"/>
    </location>
</feature>
<dbReference type="GO" id="GO:0044205">
    <property type="term" value="P:'de novo' UMP biosynthetic process"/>
    <property type="evidence" value="ECO:0007669"/>
    <property type="project" value="UniProtKB-UniPathway"/>
</dbReference>
<evidence type="ECO:0000256" key="7">
    <source>
        <dbReference type="ARBA" id="ARBA00047685"/>
    </source>
</evidence>
<comment type="cofactor">
    <cofactor evidence="1">
        <name>FMN</name>
        <dbReference type="ChEBI" id="CHEBI:58210"/>
    </cofactor>
</comment>
<dbReference type="EMBL" id="JACHGJ010000001">
    <property type="protein sequence ID" value="MBB6478776.1"/>
    <property type="molecule type" value="Genomic_DNA"/>
</dbReference>
<comment type="catalytic activity">
    <reaction evidence="7">
        <text>5,6-dihydrothymine + NAD(+) = thymine + NADH + H(+)</text>
        <dbReference type="Rhea" id="RHEA:28791"/>
        <dbReference type="ChEBI" id="CHEBI:15378"/>
        <dbReference type="ChEBI" id="CHEBI:17821"/>
        <dbReference type="ChEBI" id="CHEBI:27468"/>
        <dbReference type="ChEBI" id="CHEBI:57540"/>
        <dbReference type="ChEBI" id="CHEBI:57945"/>
        <dbReference type="EC" id="1.3.1.1"/>
    </reaction>
</comment>
<comment type="pathway">
    <text evidence="2">Pyrimidine metabolism; UMP biosynthesis via de novo pathway.</text>
</comment>
<evidence type="ECO:0000256" key="6">
    <source>
        <dbReference type="ARBA" id="ARBA00023002"/>
    </source>
</evidence>
<dbReference type="Proteomes" id="UP000587760">
    <property type="component" value="Unassembled WGS sequence"/>
</dbReference>
<keyword evidence="3" id="KW-0285">Flavoprotein</keyword>
<dbReference type="UniPathway" id="UPA00070"/>
<evidence type="ECO:0000256" key="10">
    <source>
        <dbReference type="ARBA" id="ARBA00049714"/>
    </source>
</evidence>
<comment type="function">
    <text evidence="9">Involved in pyrimidine base degradation. Catalyzes physiologically the reduction of uracil to 5,6-dihydrouracil (DHU) by using NADH as a specific cosubstrate. It also catalyzes the reverse reaction and the reduction of thymine to 5,6-dihydrothymine (DHT).</text>
</comment>
<dbReference type="InterPro" id="IPR013785">
    <property type="entry name" value="Aldolase_TIM"/>
</dbReference>
<comment type="catalytic activity">
    <reaction evidence="8">
        <text>5,6-dihydrouracil + NAD(+) = uracil + NADH + H(+)</text>
        <dbReference type="Rhea" id="RHEA:20189"/>
        <dbReference type="ChEBI" id="CHEBI:15378"/>
        <dbReference type="ChEBI" id="CHEBI:15901"/>
        <dbReference type="ChEBI" id="CHEBI:17568"/>
        <dbReference type="ChEBI" id="CHEBI:57540"/>
        <dbReference type="ChEBI" id="CHEBI:57945"/>
        <dbReference type="EC" id="1.3.1.1"/>
    </reaction>
</comment>
<protein>
    <recommendedName>
        <fullName evidence="11">dihydrouracil dehydrogenase (NAD(+))</fullName>
        <ecNumber evidence="11">1.3.1.1</ecNumber>
    </recommendedName>
</protein>
<evidence type="ECO:0000256" key="8">
    <source>
        <dbReference type="ARBA" id="ARBA00048792"/>
    </source>
</evidence>
<dbReference type="EC" id="1.3.1.1" evidence="11"/>
<dbReference type="Gene3D" id="3.20.20.70">
    <property type="entry name" value="Aldolase class I"/>
    <property type="match status" value="1"/>
</dbReference>